<comment type="caution">
    <text evidence="1">The sequence shown here is derived from an EMBL/GenBank/DDBJ whole genome shotgun (WGS) entry which is preliminary data.</text>
</comment>
<evidence type="ECO:0000313" key="2">
    <source>
        <dbReference type="Proteomes" id="UP000231092"/>
    </source>
</evidence>
<dbReference type="EMBL" id="PGET01000001">
    <property type="protein sequence ID" value="PJJ30479.1"/>
    <property type="molecule type" value="Genomic_DNA"/>
</dbReference>
<name>A0A2M8ZAL2_9FIRM</name>
<organism evidence="1 2">
    <name type="scientific">[Clostridium] celerecrescens 18A</name>
    <dbReference type="NCBI Taxonomy" id="1286362"/>
    <lineage>
        <taxon>Bacteria</taxon>
        <taxon>Bacillati</taxon>
        <taxon>Bacillota</taxon>
        <taxon>Clostridia</taxon>
        <taxon>Lachnospirales</taxon>
        <taxon>Lachnospiraceae</taxon>
        <taxon>Lacrimispora</taxon>
    </lineage>
</organism>
<reference evidence="1 2" key="1">
    <citation type="submission" date="2017-11" db="EMBL/GenBank/DDBJ databases">
        <title>Understudied soil microbes with underappreciated capabilities: Untangling the Clostridium saccharolyticum group.</title>
        <authorList>
            <person name="Leschine S."/>
        </authorList>
    </citation>
    <scope>NUCLEOTIDE SEQUENCE [LARGE SCALE GENOMIC DNA]</scope>
    <source>
        <strain evidence="1 2">18A</strain>
    </source>
</reference>
<evidence type="ECO:0000313" key="1">
    <source>
        <dbReference type="EMBL" id="PJJ30479.1"/>
    </source>
</evidence>
<accession>A0A2M8ZAL2</accession>
<sequence>MINWQPVIIVFQPLFSIKLVNLKNYVIILVIVDRMIIIYLDKERRYYVYKTRSKAEFESDGYYAQ</sequence>
<protein>
    <submittedName>
        <fullName evidence="1">Uncharacterized protein</fullName>
    </submittedName>
</protein>
<dbReference type="Proteomes" id="UP000231092">
    <property type="component" value="Unassembled WGS sequence"/>
</dbReference>
<dbReference type="AlphaFoldDB" id="A0A2M8ZAL2"/>
<gene>
    <name evidence="1" type="ORF">H171_4085</name>
</gene>
<proteinExistence type="predicted"/>